<sequence length="585" mass="67981">MVTINQATIELINTESNRNLLRKYLFKDFVKNGLTKDKAIQRVNHLMKQYKDDLFGQNSLAYSLGKRSFEFFCQYYLQDTFVPKETNQARKLAPIHFKIWDNLQSMFIDDAFDKLELIMPRGAAKTTVCDFALSVWAHCYKLSIYTLVAGKTEQDSIEFIRETKRAFEESIYIIHTFGELIDTRKFTVNKLELELSNGTKIQAISSSSSMRGKKYNGTRPSLIIADDYQSKADVITQEARDKKYDTWQQDSVYAGDKAVIRQGKKVKMATKFIVLGTILHRDCFISRLLKDSSYKHIVEKAILVDDIDEMFNTGLWAEFKTIYFNSKDSHAQDNGKEFYYQHEQEMKYPVLWEDKYDCLDLALDYYSNPTAFKQEMMNDASKIGEKAFHQITTVPRADIEAEKDNFVNTILCCDPAVETKANNDFTALLVGSKSANNFRWIRKGIVKRLDFDQYIDNVIKLLKEFPDIKAIWIEKNTFNGADAREIRNRISEDRELSRRNIDILNERQNKNKEAKIRAISGKVDSGFFVFAEEDKEFTDQIMAYEGDKYSLHDDAPDVTAEFDRLIDEIEVMQPMKLFDRNKIGV</sequence>
<dbReference type="AlphaFoldDB" id="A0A4R2BGI8"/>
<protein>
    <recommendedName>
        <fullName evidence="3">Phage terminase large subunit-like protein</fullName>
    </recommendedName>
</protein>
<organism evidence="1 2">
    <name type="scientific">Mesobacillus foraminis</name>
    <dbReference type="NCBI Taxonomy" id="279826"/>
    <lineage>
        <taxon>Bacteria</taxon>
        <taxon>Bacillati</taxon>
        <taxon>Bacillota</taxon>
        <taxon>Bacilli</taxon>
        <taxon>Bacillales</taxon>
        <taxon>Bacillaceae</taxon>
        <taxon>Mesobacillus</taxon>
    </lineage>
</organism>
<proteinExistence type="predicted"/>
<dbReference type="EMBL" id="SLVV01000005">
    <property type="protein sequence ID" value="TCN25492.1"/>
    <property type="molecule type" value="Genomic_DNA"/>
</dbReference>
<evidence type="ECO:0008006" key="3">
    <source>
        <dbReference type="Google" id="ProtNLM"/>
    </source>
</evidence>
<dbReference type="InterPro" id="IPR027417">
    <property type="entry name" value="P-loop_NTPase"/>
</dbReference>
<evidence type="ECO:0000313" key="2">
    <source>
        <dbReference type="Proteomes" id="UP000295689"/>
    </source>
</evidence>
<reference evidence="1 2" key="1">
    <citation type="journal article" date="2015" name="Stand. Genomic Sci.">
        <title>Genomic Encyclopedia of Bacterial and Archaeal Type Strains, Phase III: the genomes of soil and plant-associated and newly described type strains.</title>
        <authorList>
            <person name="Whitman W.B."/>
            <person name="Woyke T."/>
            <person name="Klenk H.P."/>
            <person name="Zhou Y."/>
            <person name="Lilburn T.G."/>
            <person name="Beck B.J."/>
            <person name="De Vos P."/>
            <person name="Vandamme P."/>
            <person name="Eisen J.A."/>
            <person name="Garrity G."/>
            <person name="Hugenholtz P."/>
            <person name="Kyrpides N.C."/>
        </authorList>
    </citation>
    <scope>NUCLEOTIDE SEQUENCE [LARGE SCALE GENOMIC DNA]</scope>
    <source>
        <strain evidence="1 2">CV53</strain>
    </source>
</reference>
<gene>
    <name evidence="1" type="ORF">EV146_105149</name>
</gene>
<comment type="caution">
    <text evidence="1">The sequence shown here is derived from an EMBL/GenBank/DDBJ whole genome shotgun (WGS) entry which is preliminary data.</text>
</comment>
<evidence type="ECO:0000313" key="1">
    <source>
        <dbReference type="EMBL" id="TCN25492.1"/>
    </source>
</evidence>
<dbReference type="RefSeq" id="WP_219916279.1">
    <property type="nucleotide sequence ID" value="NZ_JABUHM010000003.1"/>
</dbReference>
<keyword evidence="2" id="KW-1185">Reference proteome</keyword>
<dbReference type="Gene3D" id="3.40.50.300">
    <property type="entry name" value="P-loop containing nucleotide triphosphate hydrolases"/>
    <property type="match status" value="1"/>
</dbReference>
<name>A0A4R2BGI8_9BACI</name>
<dbReference type="Proteomes" id="UP000295689">
    <property type="component" value="Unassembled WGS sequence"/>
</dbReference>
<accession>A0A4R2BGI8</accession>